<dbReference type="EMBL" id="VEVO01000020">
    <property type="protein sequence ID" value="KAF0024911.1"/>
    <property type="molecule type" value="Genomic_DNA"/>
</dbReference>
<proteinExistence type="predicted"/>
<feature type="region of interest" description="Disordered" evidence="1">
    <location>
        <begin position="1"/>
        <end position="37"/>
    </location>
</feature>
<sequence>MAQNRDHPINRADDDFSTSDQSLSDSDSASECSSDSSYAVLQLRTKSSPDPPQNCSEKVGEILVRVMDLQKGTDMKQLFGAEVEVRHVHVANSTSKLKLLLYEDQVQQLQQAKSEVEK</sequence>
<feature type="compositionally biased region" description="Low complexity" evidence="1">
    <location>
        <begin position="18"/>
        <end position="37"/>
    </location>
</feature>
<name>A0A6A4S156_SCOMX</name>
<accession>A0A6A4S156</accession>
<dbReference type="Proteomes" id="UP000438429">
    <property type="component" value="Unassembled WGS sequence"/>
</dbReference>
<reference evidence="2 3" key="1">
    <citation type="submission" date="2019-06" db="EMBL/GenBank/DDBJ databases">
        <title>Draft genomes of female and male turbot (Scophthalmus maximus).</title>
        <authorList>
            <person name="Xu H."/>
            <person name="Xu X.-W."/>
            <person name="Shao C."/>
            <person name="Chen S."/>
        </authorList>
    </citation>
    <scope>NUCLEOTIDE SEQUENCE [LARGE SCALE GENOMIC DNA]</scope>
    <source>
        <strain evidence="2">Ysfricsl-2016a</strain>
        <tissue evidence="2">Blood</tissue>
    </source>
</reference>
<dbReference type="AlphaFoldDB" id="A0A6A4S156"/>
<comment type="caution">
    <text evidence="2">The sequence shown here is derived from an EMBL/GenBank/DDBJ whole genome shotgun (WGS) entry which is preliminary data.</text>
</comment>
<evidence type="ECO:0000313" key="2">
    <source>
        <dbReference type="EMBL" id="KAF0024911.1"/>
    </source>
</evidence>
<protein>
    <submittedName>
        <fullName evidence="2">Uncharacterized protein</fullName>
    </submittedName>
</protein>
<evidence type="ECO:0000313" key="3">
    <source>
        <dbReference type="Proteomes" id="UP000438429"/>
    </source>
</evidence>
<evidence type="ECO:0000256" key="1">
    <source>
        <dbReference type="SAM" id="MobiDB-lite"/>
    </source>
</evidence>
<organism evidence="2 3">
    <name type="scientific">Scophthalmus maximus</name>
    <name type="common">Turbot</name>
    <name type="synonym">Psetta maxima</name>
    <dbReference type="NCBI Taxonomy" id="52904"/>
    <lineage>
        <taxon>Eukaryota</taxon>
        <taxon>Metazoa</taxon>
        <taxon>Chordata</taxon>
        <taxon>Craniata</taxon>
        <taxon>Vertebrata</taxon>
        <taxon>Euteleostomi</taxon>
        <taxon>Actinopterygii</taxon>
        <taxon>Neopterygii</taxon>
        <taxon>Teleostei</taxon>
        <taxon>Neoteleostei</taxon>
        <taxon>Acanthomorphata</taxon>
        <taxon>Carangaria</taxon>
        <taxon>Pleuronectiformes</taxon>
        <taxon>Pleuronectoidei</taxon>
        <taxon>Scophthalmidae</taxon>
        <taxon>Scophthalmus</taxon>
    </lineage>
</organism>
<feature type="compositionally biased region" description="Basic and acidic residues" evidence="1">
    <location>
        <begin position="1"/>
        <end position="14"/>
    </location>
</feature>
<gene>
    <name evidence="2" type="ORF">F2P81_021792</name>
</gene>